<proteinExistence type="predicted"/>
<name>A0A090EFP5_MESPL</name>
<organism evidence="1 2">
    <name type="scientific">Mesorhizobium plurifarium</name>
    <dbReference type="NCBI Taxonomy" id="69974"/>
    <lineage>
        <taxon>Bacteria</taxon>
        <taxon>Pseudomonadati</taxon>
        <taxon>Pseudomonadota</taxon>
        <taxon>Alphaproteobacteria</taxon>
        <taxon>Hyphomicrobiales</taxon>
        <taxon>Phyllobacteriaceae</taxon>
        <taxon>Mesorhizobium</taxon>
    </lineage>
</organism>
<dbReference type="EMBL" id="CCMZ01000056">
    <property type="protein sequence ID" value="CDX26771.1"/>
    <property type="molecule type" value="Genomic_DNA"/>
</dbReference>
<evidence type="ECO:0000313" key="1">
    <source>
        <dbReference type="EMBL" id="CDX26771.1"/>
    </source>
</evidence>
<protein>
    <submittedName>
        <fullName evidence="1">Uncharacterized protein</fullName>
    </submittedName>
</protein>
<evidence type="ECO:0000313" key="2">
    <source>
        <dbReference type="Proteomes" id="UP000045285"/>
    </source>
</evidence>
<keyword evidence="2" id="KW-1185">Reference proteome</keyword>
<reference evidence="2" key="1">
    <citation type="submission" date="2014-08" db="EMBL/GenBank/DDBJ databases">
        <authorList>
            <person name="Moulin L."/>
        </authorList>
    </citation>
    <scope>NUCLEOTIDE SEQUENCE [LARGE SCALE GENOMIC DNA]</scope>
</reference>
<accession>A0A090EFP5</accession>
<gene>
    <name evidence="1" type="ORF">MPL3356_60545</name>
</gene>
<dbReference type="Proteomes" id="UP000045285">
    <property type="component" value="Unassembled WGS sequence"/>
</dbReference>
<sequence>MTHVSKLTIDDEFDALIAAMRANIAPAKRPAAPVVAAPVQRAPRFWSWRKVGGLTFVRVGQLSMSFCLTRKHGRAPAGGKRVFAALMLAAAVAVAGQLATRAPACRLVATDAAGNVYIAGAGDTPADALQGAVYPADMIEVKMICRK</sequence>
<dbReference type="AlphaFoldDB" id="A0A090EFP5"/>